<dbReference type="SUPFAM" id="SSF143744">
    <property type="entry name" value="GlcG-like"/>
    <property type="match status" value="1"/>
</dbReference>
<evidence type="ECO:0000313" key="1">
    <source>
        <dbReference type="EMBL" id="TDL33949.1"/>
    </source>
</evidence>
<dbReference type="RefSeq" id="WP_133350581.1">
    <property type="nucleotide sequence ID" value="NZ_SMZQ01000009.1"/>
</dbReference>
<dbReference type="EMBL" id="SMZQ01000009">
    <property type="protein sequence ID" value="TDL33949.1"/>
    <property type="molecule type" value="Genomic_DNA"/>
</dbReference>
<dbReference type="Proteomes" id="UP000294621">
    <property type="component" value="Unassembled WGS sequence"/>
</dbReference>
<comment type="caution">
    <text evidence="1">The sequence shown here is derived from an EMBL/GenBank/DDBJ whole genome shotgun (WGS) entry which is preliminary data.</text>
</comment>
<sequence length="160" mass="17502">MTGQNAIELQRMLEEIQGQASERTHSRFDHTDARRIGSAAAALAERDHLPIVVAVSRGMQRVFHAAFAGTTAEHDDWVRRKINTTMRHEIPSLEFVLRHQLSGHAPDWLDQREFAVAGGAVPIIVAGITVGAVAISGLVGSIREDHDVAMKAIRSARSQP</sequence>
<protein>
    <recommendedName>
        <fullName evidence="3">Heme-degrading domain-containing protein</fullName>
    </recommendedName>
</protein>
<dbReference type="OrthoDB" id="9815315at2"/>
<dbReference type="Gene3D" id="3.30.450.150">
    <property type="entry name" value="Haem-degrading domain"/>
    <property type="match status" value="1"/>
</dbReference>
<dbReference type="InterPro" id="IPR005624">
    <property type="entry name" value="PduO/GlcC-like"/>
</dbReference>
<proteinExistence type="predicted"/>
<accession>A0A4R5XQU5</accession>
<dbReference type="PANTHER" id="PTHR28255">
    <property type="match status" value="1"/>
</dbReference>
<dbReference type="PANTHER" id="PTHR28255:SF1">
    <property type="entry name" value="UPF0303 PROTEIN YBR137W"/>
    <property type="match status" value="1"/>
</dbReference>
<dbReference type="Pfam" id="PF03928">
    <property type="entry name" value="HbpS-like"/>
    <property type="match status" value="1"/>
</dbReference>
<evidence type="ECO:0000313" key="2">
    <source>
        <dbReference type="Proteomes" id="UP000294621"/>
    </source>
</evidence>
<evidence type="ECO:0008006" key="3">
    <source>
        <dbReference type="Google" id="ProtNLM"/>
    </source>
</evidence>
<gene>
    <name evidence="1" type="ORF">E2R57_15630</name>
</gene>
<dbReference type="InterPro" id="IPR010371">
    <property type="entry name" value="YBR137W-like"/>
</dbReference>
<reference evidence="1 2" key="1">
    <citation type="submission" date="2019-03" db="EMBL/GenBank/DDBJ databases">
        <title>Genome Sequencing and Assembly of Various Microbes Isolated from Partially Reclaimed Soil and Acid Mine Drainage (AMD) Site.</title>
        <authorList>
            <person name="Steinbock B."/>
            <person name="Bechtold R."/>
            <person name="Sevigny J.L."/>
            <person name="Thomas D."/>
            <person name="Cuthill L.R."/>
            <person name="Aveiro Johannsen E.J."/>
            <person name="Thomas K."/>
            <person name="Ghosh A."/>
        </authorList>
    </citation>
    <scope>NUCLEOTIDE SEQUENCE [LARGE SCALE GENOMIC DNA]</scope>
    <source>
        <strain evidence="1 2">S-A1</strain>
    </source>
</reference>
<dbReference type="AlphaFoldDB" id="A0A4R5XQU5"/>
<name>A0A4R5XQU5_9MICC</name>
<dbReference type="InterPro" id="IPR038084">
    <property type="entry name" value="PduO/GlcC-like_sf"/>
</dbReference>
<organism evidence="1 2">
    <name type="scientific">Arthrobacter nitrophenolicus</name>
    <dbReference type="NCBI Taxonomy" id="683150"/>
    <lineage>
        <taxon>Bacteria</taxon>
        <taxon>Bacillati</taxon>
        <taxon>Actinomycetota</taxon>
        <taxon>Actinomycetes</taxon>
        <taxon>Micrococcales</taxon>
        <taxon>Micrococcaceae</taxon>
        <taxon>Arthrobacter</taxon>
    </lineage>
</organism>